<name>A0A2N3IVV2_AERSO</name>
<accession>A0A2N3IVV2</accession>
<dbReference type="Proteomes" id="UP000233467">
    <property type="component" value="Unassembled WGS sequence"/>
</dbReference>
<gene>
    <name evidence="1" type="ORF">CJP16_12760</name>
</gene>
<dbReference type="AlphaFoldDB" id="A0A2N3IVV2"/>
<dbReference type="EMBL" id="NQMM01000036">
    <property type="protein sequence ID" value="PKQ76462.1"/>
    <property type="molecule type" value="Genomic_DNA"/>
</dbReference>
<evidence type="ECO:0000313" key="1">
    <source>
        <dbReference type="EMBL" id="PKQ76462.1"/>
    </source>
</evidence>
<proteinExistence type="predicted"/>
<keyword evidence="2" id="KW-1185">Reference proteome</keyword>
<sequence length="120" mass="13022">MTEKKRAPTGRQLAEHPLLFKERVIFELMAMALVTGWKVGMVAIFATQQAADTALLPSLVNRSVRLSQPVLGCEFSEHGAAHSLTMQVLDQPPGSAARGLSSVKRALRALELCCPGLMEH</sequence>
<evidence type="ECO:0000313" key="2">
    <source>
        <dbReference type="Proteomes" id="UP000233467"/>
    </source>
</evidence>
<comment type="caution">
    <text evidence="1">The sequence shown here is derived from an EMBL/GenBank/DDBJ whole genome shotgun (WGS) entry which is preliminary data.</text>
</comment>
<dbReference type="RefSeq" id="WP_101324989.1">
    <property type="nucleotide sequence ID" value="NZ_NQMM01000036.1"/>
</dbReference>
<organism evidence="1 2">
    <name type="scientific">Aeromonas sobria</name>
    <dbReference type="NCBI Taxonomy" id="646"/>
    <lineage>
        <taxon>Bacteria</taxon>
        <taxon>Pseudomonadati</taxon>
        <taxon>Pseudomonadota</taxon>
        <taxon>Gammaproteobacteria</taxon>
        <taxon>Aeromonadales</taxon>
        <taxon>Aeromonadaceae</taxon>
        <taxon>Aeromonas</taxon>
    </lineage>
</organism>
<reference evidence="1 2" key="1">
    <citation type="journal article" date="2017" name="Front. Microbiol.">
        <title>Strong Genomic and Phenotypic Heterogeneity in the Aeromonas sobria Species Complex.</title>
        <authorList>
            <person name="Gauthier J."/>
            <person name="Vincent A.T."/>
            <person name="Charette S.J."/>
            <person name="Derome N."/>
        </authorList>
    </citation>
    <scope>NUCLEOTIDE SEQUENCE [LARGE SCALE GENOMIC DNA]</scope>
    <source>
        <strain evidence="1 2">TM18</strain>
    </source>
</reference>
<protein>
    <submittedName>
        <fullName evidence="1">Uncharacterized protein</fullName>
    </submittedName>
</protein>